<comment type="similarity">
    <text evidence="3">Belongs to the PIAS family.</text>
</comment>
<evidence type="ECO:0000259" key="12">
    <source>
        <dbReference type="PROSITE" id="PS50800"/>
    </source>
</evidence>
<evidence type="ECO:0000313" key="16">
    <source>
        <dbReference type="Proteomes" id="UP000281406"/>
    </source>
</evidence>
<evidence type="ECO:0000259" key="13">
    <source>
        <dbReference type="PROSITE" id="PS51044"/>
    </source>
</evidence>
<evidence type="ECO:0000256" key="3">
    <source>
        <dbReference type="ARBA" id="ARBA00005383"/>
    </source>
</evidence>
<dbReference type="Pfam" id="PF02891">
    <property type="entry name" value="zf-MIZ"/>
    <property type="match status" value="1"/>
</dbReference>
<dbReference type="InterPro" id="IPR038654">
    <property type="entry name" value="PINIT_sf"/>
</dbReference>
<dbReference type="GO" id="GO:0005634">
    <property type="term" value="C:nucleus"/>
    <property type="evidence" value="ECO:0007669"/>
    <property type="project" value="UniProtKB-SubCell"/>
</dbReference>
<keyword evidence="16" id="KW-1185">Reference proteome</keyword>
<evidence type="ECO:0000256" key="1">
    <source>
        <dbReference type="ARBA" id="ARBA00004123"/>
    </source>
</evidence>
<proteinExistence type="inferred from homology"/>
<dbReference type="Gene3D" id="3.30.40.10">
    <property type="entry name" value="Zinc/RING finger domain, C3HC4 (zinc finger)"/>
    <property type="match status" value="1"/>
</dbReference>
<keyword evidence="8" id="KW-0862">Zinc</keyword>
<keyword evidence="5" id="KW-0479">Metal-binding</keyword>
<organism evidence="15 16">
    <name type="scientific">Anabarilius grahami</name>
    <name type="common">Kanglang fish</name>
    <name type="synonym">Barilius grahami</name>
    <dbReference type="NCBI Taxonomy" id="495550"/>
    <lineage>
        <taxon>Eukaryota</taxon>
        <taxon>Metazoa</taxon>
        <taxon>Chordata</taxon>
        <taxon>Craniata</taxon>
        <taxon>Vertebrata</taxon>
        <taxon>Euteleostomi</taxon>
        <taxon>Actinopterygii</taxon>
        <taxon>Neopterygii</taxon>
        <taxon>Teleostei</taxon>
        <taxon>Ostariophysi</taxon>
        <taxon>Cypriniformes</taxon>
        <taxon>Xenocyprididae</taxon>
        <taxon>Xenocypridinae</taxon>
        <taxon>Xenocypridinae incertae sedis</taxon>
        <taxon>Anabarilius</taxon>
    </lineage>
</organism>
<dbReference type="GO" id="GO:0008270">
    <property type="term" value="F:zinc ion binding"/>
    <property type="evidence" value="ECO:0007669"/>
    <property type="project" value="UniProtKB-KW"/>
</dbReference>
<dbReference type="InterPro" id="IPR013083">
    <property type="entry name" value="Znf_RING/FYVE/PHD"/>
</dbReference>
<comment type="caution">
    <text evidence="15">The sequence shown here is derived from an EMBL/GenBank/DDBJ whole genome shotgun (WGS) entry which is preliminary data.</text>
</comment>
<dbReference type="Gene3D" id="1.10.720.30">
    <property type="entry name" value="SAP domain"/>
    <property type="match status" value="2"/>
</dbReference>
<accession>A0A3N0YYW8</accession>
<dbReference type="UniPathway" id="UPA00886"/>
<feature type="domain" description="SAP" evidence="12">
    <location>
        <begin position="2"/>
        <end position="36"/>
    </location>
</feature>
<evidence type="ECO:0000256" key="5">
    <source>
        <dbReference type="ARBA" id="ARBA00022723"/>
    </source>
</evidence>
<comment type="subcellular location">
    <subcellularLocation>
        <location evidence="1">Nucleus</location>
    </subcellularLocation>
</comment>
<dbReference type="InterPro" id="IPR003034">
    <property type="entry name" value="SAP_dom"/>
</dbReference>
<dbReference type="PANTHER" id="PTHR10782">
    <property type="entry name" value="ZINC FINGER MIZ DOMAIN-CONTAINING PROTEIN"/>
    <property type="match status" value="1"/>
</dbReference>
<keyword evidence="9" id="KW-0539">Nucleus</keyword>
<dbReference type="GO" id="GO:0016874">
    <property type="term" value="F:ligase activity"/>
    <property type="evidence" value="ECO:0007669"/>
    <property type="project" value="UniProtKB-KW"/>
</dbReference>
<dbReference type="GO" id="GO:0061665">
    <property type="term" value="F:SUMO ligase activity"/>
    <property type="evidence" value="ECO:0007669"/>
    <property type="project" value="TreeGrafter"/>
</dbReference>
<dbReference type="GO" id="GO:0003712">
    <property type="term" value="F:transcription coregulator activity"/>
    <property type="evidence" value="ECO:0007669"/>
    <property type="project" value="TreeGrafter"/>
</dbReference>
<evidence type="ECO:0000256" key="4">
    <source>
        <dbReference type="ARBA" id="ARBA00022679"/>
    </source>
</evidence>
<evidence type="ECO:0000256" key="6">
    <source>
        <dbReference type="ARBA" id="ARBA00022771"/>
    </source>
</evidence>
<evidence type="ECO:0000256" key="8">
    <source>
        <dbReference type="ARBA" id="ARBA00022833"/>
    </source>
</evidence>
<reference evidence="15 16" key="1">
    <citation type="submission" date="2018-10" db="EMBL/GenBank/DDBJ databases">
        <title>Genome assembly for a Yunnan-Guizhou Plateau 3E fish, Anabarilius grahami (Regan), and its evolutionary and genetic applications.</title>
        <authorList>
            <person name="Jiang W."/>
        </authorList>
    </citation>
    <scope>NUCLEOTIDE SEQUENCE [LARGE SCALE GENOMIC DNA]</scope>
    <source>
        <strain evidence="15">AG-KIZ</strain>
        <tissue evidence="15">Muscle</tissue>
    </source>
</reference>
<keyword evidence="15" id="KW-0436">Ligase</keyword>
<feature type="domain" description="PINIT" evidence="14">
    <location>
        <begin position="199"/>
        <end position="360"/>
    </location>
</feature>
<keyword evidence="4" id="KW-0808">Transferase</keyword>
<dbReference type="EMBL" id="RJVU01018580">
    <property type="protein sequence ID" value="ROL51497.1"/>
    <property type="molecule type" value="Genomic_DNA"/>
</dbReference>
<dbReference type="GO" id="GO:0000785">
    <property type="term" value="C:chromatin"/>
    <property type="evidence" value="ECO:0007669"/>
    <property type="project" value="TreeGrafter"/>
</dbReference>
<sequence>MLEALRVTELRLLLSKMGKSKSGLKKDLMKRVSDLLHNDCSPELLSAVRELHKLRQVSKDARGSSKPSSVQIISMPECVSPGKPQSPISICTEPQMIKLPFYQTLDTILPPTPLAVLQVMLEALRVTELRLLLSKMGKSKSGLKKDLMKRVSDLLHNDCSPELLSAVRELHKLRQVSKDARGSSKPSSVQIISMPECVSPGKPQSPISICTEPQMIKLPFYQTLDTILPPTPLVPTCGGIMQNSDFLIHLSLDQETQIQKSRTSQSGSTSVQVVLRICYSESVGVEEDQYPPNLVVSVNHVICPVQCSYSSNKMGTEPSRPCLPIDITAELYITFTNRFSVMWGNFGKNYSVAVYLVRVVSSQELLVQLRSTAVEQQELCRRRVSEKLCSDPESEVATTGLQVSLICPLAKMRMSVPCRARGCAHLQCFDASFYLQMNERKPRWTCPVCHRYAPFDALRIDSLLCEVLESSGEDVEEIEYLSDSSWRAVRRDKDDKNKESAPHPLKHKGNSKPACVVDLTQFSSDDEDFQKEETVSTHLEDKSVHFRKSGIVKTSGAKSRKTQFRKY</sequence>
<keyword evidence="6 10" id="KW-0863">Zinc-finger</keyword>
<dbReference type="SMART" id="SM00513">
    <property type="entry name" value="SAP"/>
    <property type="match status" value="2"/>
</dbReference>
<dbReference type="PROSITE" id="PS51044">
    <property type="entry name" value="ZF_SP_RING"/>
    <property type="match status" value="1"/>
</dbReference>
<dbReference type="SUPFAM" id="SSF68906">
    <property type="entry name" value="SAP domain"/>
    <property type="match status" value="2"/>
</dbReference>
<gene>
    <name evidence="15" type="ORF">DPX16_3186</name>
</gene>
<feature type="domain" description="SP-RING-type" evidence="13">
    <location>
        <begin position="392"/>
        <end position="477"/>
    </location>
</feature>
<evidence type="ECO:0000256" key="2">
    <source>
        <dbReference type="ARBA" id="ARBA00004718"/>
    </source>
</evidence>
<evidence type="ECO:0000256" key="9">
    <source>
        <dbReference type="ARBA" id="ARBA00023242"/>
    </source>
</evidence>
<dbReference type="GO" id="GO:0016925">
    <property type="term" value="P:protein sumoylation"/>
    <property type="evidence" value="ECO:0007669"/>
    <property type="project" value="UniProtKB-UniPathway"/>
</dbReference>
<evidence type="ECO:0000256" key="10">
    <source>
        <dbReference type="PROSITE-ProRule" id="PRU00452"/>
    </source>
</evidence>
<feature type="domain" description="SAP" evidence="12">
    <location>
        <begin position="121"/>
        <end position="155"/>
    </location>
</feature>
<protein>
    <submittedName>
        <fullName evidence="15">E3 SUMO-protein ligase PIAS4</fullName>
    </submittedName>
</protein>
<dbReference type="GO" id="GO:0006357">
    <property type="term" value="P:regulation of transcription by RNA polymerase II"/>
    <property type="evidence" value="ECO:0007669"/>
    <property type="project" value="TreeGrafter"/>
</dbReference>
<dbReference type="PROSITE" id="PS51466">
    <property type="entry name" value="PINIT"/>
    <property type="match status" value="1"/>
</dbReference>
<evidence type="ECO:0000313" key="15">
    <source>
        <dbReference type="EMBL" id="ROL51497.1"/>
    </source>
</evidence>
<dbReference type="InterPro" id="IPR004181">
    <property type="entry name" value="Znf_MIZ"/>
</dbReference>
<dbReference type="OrthoDB" id="10263264at2759"/>
<dbReference type="FunFam" id="2.60.120.780:FF:000001">
    <property type="entry name" value="E3 SUMO-protein ligase PIAS2 isoform X1"/>
    <property type="match status" value="1"/>
</dbReference>
<dbReference type="Proteomes" id="UP000281406">
    <property type="component" value="Unassembled WGS sequence"/>
</dbReference>
<dbReference type="AlphaFoldDB" id="A0A3N0YYW8"/>
<comment type="pathway">
    <text evidence="2">Protein modification; protein sumoylation.</text>
</comment>
<dbReference type="Gene3D" id="2.60.120.780">
    <property type="entry name" value="PINIT domain"/>
    <property type="match status" value="1"/>
</dbReference>
<dbReference type="InterPro" id="IPR036361">
    <property type="entry name" value="SAP_dom_sf"/>
</dbReference>
<evidence type="ECO:0000259" key="14">
    <source>
        <dbReference type="PROSITE" id="PS51466"/>
    </source>
</evidence>
<dbReference type="PANTHER" id="PTHR10782:SF9">
    <property type="entry name" value="E3 SUMO-PROTEIN LIGASE PIAS4"/>
    <property type="match status" value="1"/>
</dbReference>
<dbReference type="Pfam" id="PF14324">
    <property type="entry name" value="PINIT"/>
    <property type="match status" value="1"/>
</dbReference>
<name>A0A3N0YYW8_ANAGA</name>
<feature type="compositionally biased region" description="Basic and acidic residues" evidence="11">
    <location>
        <begin position="491"/>
        <end position="501"/>
    </location>
</feature>
<dbReference type="InterPro" id="IPR023321">
    <property type="entry name" value="PINIT"/>
</dbReference>
<feature type="region of interest" description="Disordered" evidence="11">
    <location>
        <begin position="491"/>
        <end position="512"/>
    </location>
</feature>
<keyword evidence="7" id="KW-0833">Ubl conjugation pathway</keyword>
<evidence type="ECO:0000256" key="11">
    <source>
        <dbReference type="SAM" id="MobiDB-lite"/>
    </source>
</evidence>
<evidence type="ECO:0000256" key="7">
    <source>
        <dbReference type="ARBA" id="ARBA00022786"/>
    </source>
</evidence>
<dbReference type="PROSITE" id="PS50800">
    <property type="entry name" value="SAP"/>
    <property type="match status" value="2"/>
</dbReference>